<accession>A0A545TZZ3</accession>
<protein>
    <submittedName>
        <fullName evidence="3">Uncharacterized protein</fullName>
    </submittedName>
</protein>
<evidence type="ECO:0000313" key="3">
    <source>
        <dbReference type="EMBL" id="TQV82785.1"/>
    </source>
</evidence>
<feature type="compositionally biased region" description="Low complexity" evidence="2">
    <location>
        <begin position="1"/>
        <end position="23"/>
    </location>
</feature>
<evidence type="ECO:0000256" key="2">
    <source>
        <dbReference type="SAM" id="MobiDB-lite"/>
    </source>
</evidence>
<dbReference type="EMBL" id="VIKS01000015">
    <property type="protein sequence ID" value="TQV82785.1"/>
    <property type="molecule type" value="Genomic_DNA"/>
</dbReference>
<feature type="region of interest" description="Disordered" evidence="2">
    <location>
        <begin position="1"/>
        <end position="44"/>
    </location>
</feature>
<dbReference type="Proteomes" id="UP000315439">
    <property type="component" value="Unassembled WGS sequence"/>
</dbReference>
<comment type="caution">
    <text evidence="3">The sequence shown here is derived from an EMBL/GenBank/DDBJ whole genome shotgun (WGS) entry which is preliminary data.</text>
</comment>
<dbReference type="AlphaFoldDB" id="A0A545TZZ3"/>
<feature type="coiled-coil region" evidence="1">
    <location>
        <begin position="190"/>
        <end position="227"/>
    </location>
</feature>
<evidence type="ECO:0000256" key="1">
    <source>
        <dbReference type="SAM" id="Coils"/>
    </source>
</evidence>
<evidence type="ECO:0000313" key="4">
    <source>
        <dbReference type="Proteomes" id="UP000315439"/>
    </source>
</evidence>
<keyword evidence="1" id="KW-0175">Coiled coil</keyword>
<reference evidence="3 4" key="1">
    <citation type="submission" date="2019-07" db="EMBL/GenBank/DDBJ databases">
        <title>Draft genome for Aliikangiella sp. M105.</title>
        <authorList>
            <person name="Wang G."/>
        </authorList>
    </citation>
    <scope>NUCLEOTIDE SEQUENCE [LARGE SCALE GENOMIC DNA]</scope>
    <source>
        <strain evidence="3 4">M105</strain>
    </source>
</reference>
<proteinExistence type="predicted"/>
<name>A0A545TZZ3_9GAMM</name>
<organism evidence="3 4">
    <name type="scientific">Aliikangiella coralliicola</name>
    <dbReference type="NCBI Taxonomy" id="2592383"/>
    <lineage>
        <taxon>Bacteria</taxon>
        <taxon>Pseudomonadati</taxon>
        <taxon>Pseudomonadota</taxon>
        <taxon>Gammaproteobacteria</taxon>
        <taxon>Oceanospirillales</taxon>
        <taxon>Pleioneaceae</taxon>
        <taxon>Aliikangiella</taxon>
    </lineage>
</organism>
<dbReference type="RefSeq" id="WP_142934410.1">
    <property type="nucleotide sequence ID" value="NZ_ML660171.1"/>
</dbReference>
<keyword evidence="4" id="KW-1185">Reference proteome</keyword>
<sequence>METSVSNANLTSNSNTANLNVSSQSKENKDEKAPAQTVTDISQNNEEQPALVVTPEEVEQLINKTVDKVAQSNKQTFWTKLKVQLSDIGKTIMASTLAIIVAIVTSLIFNSQTTEKIQTFIGEVREKLPTEADRALVAQLSNSLGENSSILNQLQITQSKQIEKTDNISTLGDELKQQMQHVDLKFTSLNNLYNEQKNSYTQNNNKLKNLESTVTKIQSKLSTNKREINTALLRTLVEFREKGELIAQRRLNGNSSMSQESNRWLKSVYYFINTLPTNGQPKQLLTIQTAIKSILNRKDEFDDIDSRLDESLIILSTMESLVQAAVLG</sequence>
<gene>
    <name evidence="3" type="ORF">FLL46_23735</name>
</gene>